<accession>A0ABV0W716</accession>
<gene>
    <name evidence="1" type="ORF">XENORESO_005479</name>
</gene>
<organism evidence="1 2">
    <name type="scientific">Xenotaenia resolanae</name>
    <dbReference type="NCBI Taxonomy" id="208358"/>
    <lineage>
        <taxon>Eukaryota</taxon>
        <taxon>Metazoa</taxon>
        <taxon>Chordata</taxon>
        <taxon>Craniata</taxon>
        <taxon>Vertebrata</taxon>
        <taxon>Euteleostomi</taxon>
        <taxon>Actinopterygii</taxon>
        <taxon>Neopterygii</taxon>
        <taxon>Teleostei</taxon>
        <taxon>Neoteleostei</taxon>
        <taxon>Acanthomorphata</taxon>
        <taxon>Ovalentaria</taxon>
        <taxon>Atherinomorphae</taxon>
        <taxon>Cyprinodontiformes</taxon>
        <taxon>Goodeidae</taxon>
        <taxon>Xenotaenia</taxon>
    </lineage>
</organism>
<dbReference type="Proteomes" id="UP001444071">
    <property type="component" value="Unassembled WGS sequence"/>
</dbReference>
<protein>
    <submittedName>
        <fullName evidence="1">Uncharacterized protein</fullName>
    </submittedName>
</protein>
<sequence>MHSTSLVNHGEACSEWNLQLSFRVFAVLSKPRPSLCIATIHFIQTLKEFFALRCHVKLLPTSMCEWESDNARFNTPALLSHLGSCNTNKSHNTREGKWLIGHNLNVFSSGCTHFCCQRFRHLWLCVLILRGQQIYTVIQDAH</sequence>
<reference evidence="1 2" key="1">
    <citation type="submission" date="2021-06" db="EMBL/GenBank/DDBJ databases">
        <authorList>
            <person name="Palmer J.M."/>
        </authorList>
    </citation>
    <scope>NUCLEOTIDE SEQUENCE [LARGE SCALE GENOMIC DNA]</scope>
    <source>
        <strain evidence="1 2">XR_2019</strain>
        <tissue evidence="1">Muscle</tissue>
    </source>
</reference>
<comment type="caution">
    <text evidence="1">The sequence shown here is derived from an EMBL/GenBank/DDBJ whole genome shotgun (WGS) entry which is preliminary data.</text>
</comment>
<name>A0ABV0W716_9TELE</name>
<dbReference type="EMBL" id="JAHRIM010032015">
    <property type="protein sequence ID" value="MEQ2265330.1"/>
    <property type="molecule type" value="Genomic_DNA"/>
</dbReference>
<evidence type="ECO:0000313" key="2">
    <source>
        <dbReference type="Proteomes" id="UP001444071"/>
    </source>
</evidence>
<keyword evidence="2" id="KW-1185">Reference proteome</keyword>
<proteinExistence type="predicted"/>
<evidence type="ECO:0000313" key="1">
    <source>
        <dbReference type="EMBL" id="MEQ2265330.1"/>
    </source>
</evidence>